<dbReference type="EMBL" id="JABFBC010000003">
    <property type="protein sequence ID" value="NNU81952.1"/>
    <property type="molecule type" value="Genomic_DNA"/>
</dbReference>
<keyword evidence="2" id="KW-0378">Hydrolase</keyword>
<dbReference type="RefSeq" id="WP_171326806.1">
    <property type="nucleotide sequence ID" value="NZ_JABFBC010000003.1"/>
</dbReference>
<protein>
    <submittedName>
        <fullName evidence="2">Restriction endonuclease</fullName>
    </submittedName>
</protein>
<dbReference type="Pfam" id="PF04313">
    <property type="entry name" value="HSDR_N"/>
    <property type="match status" value="1"/>
</dbReference>
<accession>A0A849L739</accession>
<name>A0A849L739_9RHOB</name>
<organism evidence="2 3">
    <name type="scientific">Halovulum dunhuangense</name>
    <dbReference type="NCBI Taxonomy" id="1505036"/>
    <lineage>
        <taxon>Bacteria</taxon>
        <taxon>Pseudomonadati</taxon>
        <taxon>Pseudomonadota</taxon>
        <taxon>Alphaproteobacteria</taxon>
        <taxon>Rhodobacterales</taxon>
        <taxon>Paracoccaceae</taxon>
        <taxon>Halovulum</taxon>
    </lineage>
</organism>
<evidence type="ECO:0000259" key="1">
    <source>
        <dbReference type="Pfam" id="PF04313"/>
    </source>
</evidence>
<keyword evidence="3" id="KW-1185">Reference proteome</keyword>
<dbReference type="GO" id="GO:0005524">
    <property type="term" value="F:ATP binding"/>
    <property type="evidence" value="ECO:0007669"/>
    <property type="project" value="UniProtKB-KW"/>
</dbReference>
<dbReference type="PIRSF" id="PIRSF035009">
    <property type="entry name" value="UCP035009_HSDR_N"/>
    <property type="match status" value="1"/>
</dbReference>
<reference evidence="2 3" key="1">
    <citation type="submission" date="2020-05" db="EMBL/GenBank/DDBJ databases">
        <title>Gimesia benthica sp. nov., a novel planctomycete isolated from a deep-sea water sample of the Northwest Indian Ocean.</title>
        <authorList>
            <person name="Wang J."/>
            <person name="Ruan C."/>
            <person name="Song L."/>
            <person name="Zhu Y."/>
            <person name="Li A."/>
            <person name="Zheng X."/>
            <person name="Wang L."/>
            <person name="Lu Z."/>
            <person name="Huang Y."/>
            <person name="Du W."/>
            <person name="Zhou Y."/>
            <person name="Huang L."/>
            <person name="Dai X."/>
        </authorList>
    </citation>
    <scope>NUCLEOTIDE SEQUENCE [LARGE SCALE GENOMIC DNA]</scope>
    <source>
        <strain evidence="2 3">YYQ-30</strain>
    </source>
</reference>
<dbReference type="Proteomes" id="UP000572377">
    <property type="component" value="Unassembled WGS sequence"/>
</dbReference>
<feature type="domain" description="Restriction endonuclease type I HsdR N-terminal" evidence="1">
    <location>
        <begin position="50"/>
        <end position="127"/>
    </location>
</feature>
<gene>
    <name evidence="2" type="ORF">HMH01_16060</name>
</gene>
<proteinExistence type="predicted"/>
<dbReference type="AlphaFoldDB" id="A0A849L739"/>
<evidence type="ECO:0000313" key="3">
    <source>
        <dbReference type="Proteomes" id="UP000572377"/>
    </source>
</evidence>
<keyword evidence="2" id="KW-0255">Endonuclease</keyword>
<sequence>MSALEPAIKVIAARVNEHAATIATEEAAKTSVVLPFLQALGYDVFNPAEVIPEFTADAVGKKGEKVDYAVKVDGEMRFLIECKGLSTKLERNHLSQLFRYFTVTDAKFALLTNGREYRFYTDLEEPNKLDQRPFFVFDILDVNPSAFVELRKFEKSAFDMANIMATAERLKYVSAVKAMLLEQMETPSDELVRLVAGVVHDGRLTAQVRDLVGGAIKSAFREVVRDAVQARLSSALQSSELVDSENSVEAVEPVDDIVTTQEEIEGMLTIKSIVRAVIDSKRVGLRDAKSYCAILVDDNNRKPLARLHFNRSQKYIGLFDGETEERIAISGLDDIFQYSERLKETAKRYT</sequence>
<dbReference type="GO" id="GO:0009035">
    <property type="term" value="F:type I site-specific deoxyribonuclease activity"/>
    <property type="evidence" value="ECO:0007669"/>
    <property type="project" value="UniProtKB-EC"/>
</dbReference>
<dbReference type="InterPro" id="IPR007409">
    <property type="entry name" value="Restrct_endonuc_type1_HsdR_N"/>
</dbReference>
<keyword evidence="2" id="KW-0540">Nuclease</keyword>
<dbReference type="GO" id="GO:0003677">
    <property type="term" value="F:DNA binding"/>
    <property type="evidence" value="ECO:0007669"/>
    <property type="project" value="UniProtKB-KW"/>
</dbReference>
<dbReference type="GO" id="GO:0009307">
    <property type="term" value="P:DNA restriction-modification system"/>
    <property type="evidence" value="ECO:0007669"/>
    <property type="project" value="UniProtKB-KW"/>
</dbReference>
<comment type="caution">
    <text evidence="2">The sequence shown here is derived from an EMBL/GenBank/DDBJ whole genome shotgun (WGS) entry which is preliminary data.</text>
</comment>
<evidence type="ECO:0000313" key="2">
    <source>
        <dbReference type="EMBL" id="NNU81952.1"/>
    </source>
</evidence>
<dbReference type="InterPro" id="IPR017035">
    <property type="entry name" value="UCP035009_HsdR_All3000-type"/>
</dbReference>